<dbReference type="InterPro" id="IPR051939">
    <property type="entry name" value="Glycosyltr_41/O-GlcNAc_trsf"/>
</dbReference>
<reference evidence="6" key="2">
    <citation type="submission" date="2020-08" db="EMBL/GenBank/DDBJ databases">
        <title>Plant Genome Project.</title>
        <authorList>
            <person name="Zhang R.-G."/>
        </authorList>
    </citation>
    <scope>NUCLEOTIDE SEQUENCE</scope>
    <source>
        <strain evidence="6">Huo1</strain>
        <tissue evidence="6">Leaf</tissue>
    </source>
</reference>
<evidence type="ECO:0000256" key="2">
    <source>
        <dbReference type="ARBA" id="ARBA00022676"/>
    </source>
</evidence>
<keyword evidence="3" id="KW-0808">Transferase</keyword>
<dbReference type="PROSITE" id="PS50293">
    <property type="entry name" value="TPR_REGION"/>
    <property type="match status" value="1"/>
</dbReference>
<evidence type="ECO:0000256" key="4">
    <source>
        <dbReference type="PROSITE-ProRule" id="PRU00339"/>
    </source>
</evidence>
<feature type="transmembrane region" description="Helical" evidence="5">
    <location>
        <begin position="7"/>
        <end position="27"/>
    </location>
</feature>
<keyword evidence="5" id="KW-0472">Membrane</keyword>
<evidence type="ECO:0000256" key="5">
    <source>
        <dbReference type="SAM" id="Phobius"/>
    </source>
</evidence>
<name>A0A8X8ZNE7_SALSN</name>
<feature type="repeat" description="TPR" evidence="4">
    <location>
        <begin position="23"/>
        <end position="56"/>
    </location>
</feature>
<protein>
    <submittedName>
        <fullName evidence="6">Uncharacterized protein</fullName>
    </submittedName>
</protein>
<reference evidence="6" key="1">
    <citation type="submission" date="2018-01" db="EMBL/GenBank/DDBJ databases">
        <authorList>
            <person name="Mao J.F."/>
        </authorList>
    </citation>
    <scope>NUCLEOTIDE SEQUENCE</scope>
    <source>
        <strain evidence="6">Huo1</strain>
        <tissue evidence="6">Leaf</tissue>
    </source>
</reference>
<keyword evidence="7" id="KW-1185">Reference proteome</keyword>
<sequence>MMRCSCDYWYIFLVAAVTFIYIQPAYYNLGVVYSEMMQYDTTLDCYEKAAIERPMYAEAYCTMGVIYKNRGDLESAIAYV</sequence>
<dbReference type="AlphaFoldDB" id="A0A8X8ZNE7"/>
<gene>
    <name evidence="6" type="ORF">SASPL_129115</name>
</gene>
<dbReference type="GO" id="GO:0016757">
    <property type="term" value="F:glycosyltransferase activity"/>
    <property type="evidence" value="ECO:0007669"/>
    <property type="project" value="UniProtKB-KW"/>
</dbReference>
<evidence type="ECO:0000256" key="1">
    <source>
        <dbReference type="ARBA" id="ARBA00004922"/>
    </source>
</evidence>
<dbReference type="PANTHER" id="PTHR44835:SF1">
    <property type="entry name" value="PROTEIN O-GLCNAC TRANSFERASE"/>
    <property type="match status" value="1"/>
</dbReference>
<proteinExistence type="predicted"/>
<organism evidence="6">
    <name type="scientific">Salvia splendens</name>
    <name type="common">Scarlet sage</name>
    <dbReference type="NCBI Taxonomy" id="180675"/>
    <lineage>
        <taxon>Eukaryota</taxon>
        <taxon>Viridiplantae</taxon>
        <taxon>Streptophyta</taxon>
        <taxon>Embryophyta</taxon>
        <taxon>Tracheophyta</taxon>
        <taxon>Spermatophyta</taxon>
        <taxon>Magnoliopsida</taxon>
        <taxon>eudicotyledons</taxon>
        <taxon>Gunneridae</taxon>
        <taxon>Pentapetalae</taxon>
        <taxon>asterids</taxon>
        <taxon>lamiids</taxon>
        <taxon>Lamiales</taxon>
        <taxon>Lamiaceae</taxon>
        <taxon>Nepetoideae</taxon>
        <taxon>Mentheae</taxon>
        <taxon>Salviinae</taxon>
        <taxon>Salvia</taxon>
        <taxon>Salvia subgen. Calosphace</taxon>
        <taxon>core Calosphace</taxon>
    </lineage>
</organism>
<evidence type="ECO:0000313" key="6">
    <source>
        <dbReference type="EMBL" id="KAG6411041.1"/>
    </source>
</evidence>
<dbReference type="Gene3D" id="1.25.40.10">
    <property type="entry name" value="Tetratricopeptide repeat domain"/>
    <property type="match status" value="1"/>
</dbReference>
<dbReference type="InterPro" id="IPR011990">
    <property type="entry name" value="TPR-like_helical_dom_sf"/>
</dbReference>
<dbReference type="PANTHER" id="PTHR44835">
    <property type="entry name" value="UDP-N-ACETYLGLUCOSAMINE--PEPTIDE N-ACETYLGLUCOSAMINYLTRANSFERASE SPINDLY-RELATED"/>
    <property type="match status" value="1"/>
</dbReference>
<evidence type="ECO:0000313" key="7">
    <source>
        <dbReference type="Proteomes" id="UP000298416"/>
    </source>
</evidence>
<keyword evidence="4" id="KW-0802">TPR repeat</keyword>
<evidence type="ECO:0000256" key="3">
    <source>
        <dbReference type="ARBA" id="ARBA00022679"/>
    </source>
</evidence>
<dbReference type="SUPFAM" id="SSF48452">
    <property type="entry name" value="TPR-like"/>
    <property type="match status" value="1"/>
</dbReference>
<keyword evidence="5" id="KW-1133">Transmembrane helix</keyword>
<keyword evidence="2" id="KW-0328">Glycosyltransferase</keyword>
<dbReference type="Pfam" id="PF00515">
    <property type="entry name" value="TPR_1"/>
    <property type="match status" value="1"/>
</dbReference>
<dbReference type="Pfam" id="PF13181">
    <property type="entry name" value="TPR_8"/>
    <property type="match status" value="1"/>
</dbReference>
<keyword evidence="5" id="KW-0812">Transmembrane</keyword>
<dbReference type="InterPro" id="IPR019734">
    <property type="entry name" value="TPR_rpt"/>
</dbReference>
<comment type="pathway">
    <text evidence="1">Protein modification; protein glycosylation.</text>
</comment>
<accession>A0A8X8ZNE7</accession>
<dbReference type="PROSITE" id="PS50005">
    <property type="entry name" value="TPR"/>
    <property type="match status" value="1"/>
</dbReference>
<comment type="caution">
    <text evidence="6">The sequence shown here is derived from an EMBL/GenBank/DDBJ whole genome shotgun (WGS) entry which is preliminary data.</text>
</comment>
<dbReference type="Proteomes" id="UP000298416">
    <property type="component" value="Unassembled WGS sequence"/>
</dbReference>
<dbReference type="EMBL" id="PNBA02000010">
    <property type="protein sequence ID" value="KAG6411041.1"/>
    <property type="molecule type" value="Genomic_DNA"/>
</dbReference>